<dbReference type="EMBL" id="KZ293664">
    <property type="protein sequence ID" value="PBK90851.1"/>
    <property type="molecule type" value="Genomic_DNA"/>
</dbReference>
<dbReference type="GO" id="GO:0006508">
    <property type="term" value="P:proteolysis"/>
    <property type="evidence" value="ECO:0007669"/>
    <property type="project" value="InterPro"/>
</dbReference>
<gene>
    <name evidence="3" type="ORF">ARMGADRAFT_295097</name>
</gene>
<name>A0A2H3D6H4_ARMGA</name>
<dbReference type="InterPro" id="IPR011600">
    <property type="entry name" value="Pept_C14_caspase"/>
</dbReference>
<evidence type="ECO:0000256" key="1">
    <source>
        <dbReference type="ARBA" id="ARBA00009005"/>
    </source>
</evidence>
<reference evidence="4" key="1">
    <citation type="journal article" date="2017" name="Nat. Ecol. Evol.">
        <title>Genome expansion and lineage-specific genetic innovations in the forest pathogenic fungi Armillaria.</title>
        <authorList>
            <person name="Sipos G."/>
            <person name="Prasanna A.N."/>
            <person name="Walter M.C."/>
            <person name="O'Connor E."/>
            <person name="Balint B."/>
            <person name="Krizsan K."/>
            <person name="Kiss B."/>
            <person name="Hess J."/>
            <person name="Varga T."/>
            <person name="Slot J."/>
            <person name="Riley R."/>
            <person name="Boka B."/>
            <person name="Rigling D."/>
            <person name="Barry K."/>
            <person name="Lee J."/>
            <person name="Mihaltcheva S."/>
            <person name="LaButti K."/>
            <person name="Lipzen A."/>
            <person name="Waldron R."/>
            <person name="Moloney N.M."/>
            <person name="Sperisen C."/>
            <person name="Kredics L."/>
            <person name="Vagvoelgyi C."/>
            <person name="Patrignani A."/>
            <person name="Fitzpatrick D."/>
            <person name="Nagy I."/>
            <person name="Doyle S."/>
            <person name="Anderson J.B."/>
            <person name="Grigoriev I.V."/>
            <person name="Gueldener U."/>
            <person name="Muensterkoetter M."/>
            <person name="Nagy L.G."/>
        </authorList>
    </citation>
    <scope>NUCLEOTIDE SEQUENCE [LARGE SCALE GENOMIC DNA]</scope>
    <source>
        <strain evidence="4">Ar21-2</strain>
    </source>
</reference>
<dbReference type="Pfam" id="PF00656">
    <property type="entry name" value="Peptidase_C14"/>
    <property type="match status" value="1"/>
</dbReference>
<protein>
    <recommendedName>
        <fullName evidence="2">Peptidase C14 caspase domain-containing protein</fullName>
    </recommendedName>
</protein>
<evidence type="ECO:0000313" key="3">
    <source>
        <dbReference type="EMBL" id="PBK90851.1"/>
    </source>
</evidence>
<accession>A0A2H3D6H4</accession>
<evidence type="ECO:0000259" key="2">
    <source>
        <dbReference type="Pfam" id="PF00656"/>
    </source>
</evidence>
<dbReference type="GO" id="GO:0005737">
    <property type="term" value="C:cytoplasm"/>
    <property type="evidence" value="ECO:0007669"/>
    <property type="project" value="TreeGrafter"/>
</dbReference>
<proteinExistence type="inferred from homology"/>
<sequence length="417" mass="46411">MHMVQVCAQYPPDAPWPASSYYYDIQTCLAVQEGSTKIDRRRPIPAQERFAGNIQGSKEEVATEIELASNFPRVLPAREAKPNAQNGNGDSDLTSALKSPSRVWAVLIGIDAYGYPTYPLRGCVADALAMKQYLVEDLLVPKERIQSLLGCHDTSPTDVSPIPSRANIVGTLLSLITNPNIERGDPIIIYFAGHGSRYRSSDYYDNEVPDDDKEPDDERSHKYIEALCPTDRDSGESSGTPIPDISDRELNTVLSQLSRTKGHQITVILDCCHAGSLTRTVTSDVRTAPPLKRFLLEEMLRAGEEDLKDLPGYLPGSILAVDWCPDMASHVLVAACRGHEYASSKEVRKAKGMLDSWGGVFTSLLIGTLKSGQLREQATYTDLIKALPRRDLRQYSQTPITRGKRKRTCLWYQDRRR</sequence>
<dbReference type="Proteomes" id="UP000217790">
    <property type="component" value="Unassembled WGS sequence"/>
</dbReference>
<evidence type="ECO:0000313" key="4">
    <source>
        <dbReference type="Proteomes" id="UP000217790"/>
    </source>
</evidence>
<dbReference type="AlphaFoldDB" id="A0A2H3D6H4"/>
<dbReference type="OrthoDB" id="10255174at2759"/>
<dbReference type="Gene3D" id="3.40.50.1460">
    <property type="match status" value="1"/>
</dbReference>
<dbReference type="PANTHER" id="PTHR48104">
    <property type="entry name" value="METACASPASE-4"/>
    <property type="match status" value="1"/>
</dbReference>
<feature type="domain" description="Peptidase C14 caspase" evidence="2">
    <location>
        <begin position="103"/>
        <end position="400"/>
    </location>
</feature>
<dbReference type="InterPro" id="IPR050452">
    <property type="entry name" value="Metacaspase"/>
</dbReference>
<comment type="similarity">
    <text evidence="1">Belongs to the peptidase C14B family.</text>
</comment>
<dbReference type="PANTHER" id="PTHR48104:SF30">
    <property type="entry name" value="METACASPASE-1"/>
    <property type="match status" value="1"/>
</dbReference>
<dbReference type="GO" id="GO:0004197">
    <property type="term" value="F:cysteine-type endopeptidase activity"/>
    <property type="evidence" value="ECO:0007669"/>
    <property type="project" value="InterPro"/>
</dbReference>
<dbReference type="InParanoid" id="A0A2H3D6H4"/>
<dbReference type="STRING" id="47427.A0A2H3D6H4"/>
<keyword evidence="4" id="KW-1185">Reference proteome</keyword>
<organism evidence="3 4">
    <name type="scientific">Armillaria gallica</name>
    <name type="common">Bulbous honey fungus</name>
    <name type="synonym">Armillaria bulbosa</name>
    <dbReference type="NCBI Taxonomy" id="47427"/>
    <lineage>
        <taxon>Eukaryota</taxon>
        <taxon>Fungi</taxon>
        <taxon>Dikarya</taxon>
        <taxon>Basidiomycota</taxon>
        <taxon>Agaricomycotina</taxon>
        <taxon>Agaricomycetes</taxon>
        <taxon>Agaricomycetidae</taxon>
        <taxon>Agaricales</taxon>
        <taxon>Marasmiineae</taxon>
        <taxon>Physalacriaceae</taxon>
        <taxon>Armillaria</taxon>
    </lineage>
</organism>